<keyword evidence="6 8" id="KW-0378">Hydrolase</keyword>
<dbReference type="CDD" id="cd07717">
    <property type="entry name" value="RNaseZ_ZiPD-like_MBL-fold"/>
    <property type="match status" value="1"/>
</dbReference>
<comment type="cofactor">
    <cofactor evidence="8">
        <name>Zn(2+)</name>
        <dbReference type="ChEBI" id="CHEBI:29105"/>
    </cofactor>
    <text evidence="8">Binds 2 Zn(2+) ions.</text>
</comment>
<dbReference type="SUPFAM" id="SSF56281">
    <property type="entry name" value="Metallo-hydrolase/oxidoreductase"/>
    <property type="match status" value="1"/>
</dbReference>
<dbReference type="GO" id="GO:0042781">
    <property type="term" value="F:3'-tRNA processing endoribonuclease activity"/>
    <property type="evidence" value="ECO:0007669"/>
    <property type="project" value="UniProtKB-EC"/>
</dbReference>
<evidence type="ECO:0000256" key="4">
    <source>
        <dbReference type="ARBA" id="ARBA00022723"/>
    </source>
</evidence>
<feature type="binding site" evidence="8">
    <location>
        <position position="210"/>
    </location>
    <ligand>
        <name>Zn(2+)</name>
        <dbReference type="ChEBI" id="CHEBI:29105"/>
        <label>2</label>
        <note>catalytic</note>
    </ligand>
</feature>
<reference evidence="11" key="1">
    <citation type="journal article" date="2019" name="Int. J. Syst. Evol. Microbiol.">
        <title>The Global Catalogue of Microorganisms (GCM) 10K type strain sequencing project: providing services to taxonomists for standard genome sequencing and annotation.</title>
        <authorList>
            <consortium name="The Broad Institute Genomics Platform"/>
            <consortium name="The Broad Institute Genome Sequencing Center for Infectious Disease"/>
            <person name="Wu L."/>
            <person name="Ma J."/>
        </authorList>
    </citation>
    <scope>NUCLEOTIDE SEQUENCE [LARGE SCALE GENOMIC DNA]</scope>
    <source>
        <strain evidence="11">CCUG 63369</strain>
    </source>
</reference>
<keyword evidence="2 8" id="KW-0819">tRNA processing</keyword>
<evidence type="ECO:0000256" key="1">
    <source>
        <dbReference type="ARBA" id="ARBA00011738"/>
    </source>
</evidence>
<dbReference type="PANTHER" id="PTHR46018">
    <property type="entry name" value="ZINC PHOSPHODIESTERASE ELAC PROTEIN 1"/>
    <property type="match status" value="1"/>
</dbReference>
<evidence type="ECO:0000256" key="2">
    <source>
        <dbReference type="ARBA" id="ARBA00022694"/>
    </source>
</evidence>
<evidence type="ECO:0000256" key="3">
    <source>
        <dbReference type="ARBA" id="ARBA00022722"/>
    </source>
</evidence>
<feature type="active site" description="Proton acceptor" evidence="8">
    <location>
        <position position="67"/>
    </location>
</feature>
<dbReference type="InterPro" id="IPR013471">
    <property type="entry name" value="RNase_Z/BN"/>
</dbReference>
<evidence type="ECO:0000259" key="9">
    <source>
        <dbReference type="Pfam" id="PF12706"/>
    </source>
</evidence>
<dbReference type="EC" id="3.1.26.11" evidence="8"/>
<feature type="binding site" evidence="8">
    <location>
        <position position="210"/>
    </location>
    <ligand>
        <name>Zn(2+)</name>
        <dbReference type="ChEBI" id="CHEBI:29105"/>
        <label>1</label>
        <note>catalytic</note>
    </ligand>
</feature>
<feature type="binding site" evidence="8">
    <location>
        <position position="63"/>
    </location>
    <ligand>
        <name>Zn(2+)</name>
        <dbReference type="ChEBI" id="CHEBI:29105"/>
        <label>1</label>
        <note>catalytic</note>
    </ligand>
</feature>
<keyword evidence="7 8" id="KW-0862">Zinc</keyword>
<dbReference type="EMBL" id="JBHTHR010000197">
    <property type="protein sequence ID" value="MFD0801328.1"/>
    <property type="molecule type" value="Genomic_DNA"/>
</dbReference>
<dbReference type="InterPro" id="IPR036866">
    <property type="entry name" value="RibonucZ/Hydroxyglut_hydro"/>
</dbReference>
<feature type="binding site" evidence="8">
    <location>
        <position position="68"/>
    </location>
    <ligand>
        <name>Zn(2+)</name>
        <dbReference type="ChEBI" id="CHEBI:29105"/>
        <label>2</label>
        <note>catalytic</note>
    </ligand>
</feature>
<dbReference type="InterPro" id="IPR001279">
    <property type="entry name" value="Metallo-B-lactamas"/>
</dbReference>
<dbReference type="PANTHER" id="PTHR46018:SF2">
    <property type="entry name" value="ZINC PHOSPHODIESTERASE ELAC PROTEIN 1"/>
    <property type="match status" value="1"/>
</dbReference>
<keyword evidence="11" id="KW-1185">Reference proteome</keyword>
<feature type="binding site" evidence="8">
    <location>
        <position position="67"/>
    </location>
    <ligand>
        <name>Zn(2+)</name>
        <dbReference type="ChEBI" id="CHEBI:29105"/>
        <label>2</label>
        <note>catalytic</note>
    </ligand>
</feature>
<evidence type="ECO:0000256" key="7">
    <source>
        <dbReference type="ARBA" id="ARBA00022833"/>
    </source>
</evidence>
<feature type="binding site" evidence="8">
    <location>
        <position position="65"/>
    </location>
    <ligand>
        <name>Zn(2+)</name>
        <dbReference type="ChEBI" id="CHEBI:29105"/>
        <label>1</label>
        <note>catalytic</note>
    </ligand>
</feature>
<feature type="domain" description="Metallo-beta-lactamase" evidence="9">
    <location>
        <begin position="197"/>
        <end position="269"/>
    </location>
</feature>
<protein>
    <recommendedName>
        <fullName evidence="8">Ribonuclease Z</fullName>
        <shortName evidence="8">RNase Z</shortName>
        <ecNumber evidence="8">3.1.26.11</ecNumber>
    </recommendedName>
    <alternativeName>
        <fullName evidence="8">tRNA 3 endonuclease</fullName>
    </alternativeName>
    <alternativeName>
        <fullName evidence="8">tRNase Z</fullName>
    </alternativeName>
</protein>
<dbReference type="Pfam" id="PF12706">
    <property type="entry name" value="Lactamase_B_2"/>
    <property type="match status" value="1"/>
</dbReference>
<keyword evidence="4 8" id="KW-0479">Metal-binding</keyword>
<evidence type="ECO:0000313" key="11">
    <source>
        <dbReference type="Proteomes" id="UP001596956"/>
    </source>
</evidence>
<evidence type="ECO:0000256" key="8">
    <source>
        <dbReference type="HAMAP-Rule" id="MF_01818"/>
    </source>
</evidence>
<dbReference type="Pfam" id="PF23023">
    <property type="entry name" value="Anti-Pycsar_Apyc1"/>
    <property type="match status" value="1"/>
</dbReference>
<gene>
    <name evidence="8" type="primary">rnz</name>
    <name evidence="10" type="ORF">ACFQZU_08350</name>
</gene>
<dbReference type="Gene3D" id="3.60.15.10">
    <property type="entry name" value="Ribonuclease Z/Hydroxyacylglutathione hydrolase-like"/>
    <property type="match status" value="1"/>
</dbReference>
<evidence type="ECO:0000256" key="6">
    <source>
        <dbReference type="ARBA" id="ARBA00022801"/>
    </source>
</evidence>
<sequence length="309" mass="33297">MSVRELVVLGTSSAVPTPRRNHNGYFLRFDTHGILLDPGEGTQLQMRRAGVTAHDLTRILITHFHGDHCLGLPGVIQRIARDRACQPIHAAYPADGAAYWHRLRNATAFDDTTDIREQPLTGESADLGGDPGITVQARALAHRIPCYGYRIAEPDGWSLRPEALARHGITGPAAGELKRRGEVTTPAGERVALHQCAVRRPGQAVAFVLDTAPCAAAEELARDADLLVIEATYLHAHHHLAAAYGHLTAAQAGAIATRAGAHHLVLTHFSERYDTDDDSRFAAEAATAFGGPVTVATDLCRVALPARRR</sequence>
<dbReference type="NCBIfam" id="NF000805">
    <property type="entry name" value="PRK00055.2-3"/>
    <property type="match status" value="1"/>
</dbReference>
<comment type="caution">
    <text evidence="10">The sequence shown here is derived from an EMBL/GenBank/DDBJ whole genome shotgun (WGS) entry which is preliminary data.</text>
</comment>
<keyword evidence="5 8" id="KW-0255">Endonuclease</keyword>
<comment type="catalytic activity">
    <reaction evidence="8">
        <text>Endonucleolytic cleavage of RNA, removing extra 3' nucleotides from tRNA precursor, generating 3' termini of tRNAs. A 3'-hydroxy group is left at the tRNA terminus and a 5'-phosphoryl group is left at the trailer molecule.</text>
        <dbReference type="EC" id="3.1.26.11"/>
    </reaction>
</comment>
<dbReference type="Proteomes" id="UP001596956">
    <property type="component" value="Unassembled WGS sequence"/>
</dbReference>
<proteinExistence type="inferred from homology"/>
<evidence type="ECO:0000256" key="5">
    <source>
        <dbReference type="ARBA" id="ARBA00022759"/>
    </source>
</evidence>
<keyword evidence="3 8" id="KW-0540">Nuclease</keyword>
<comment type="function">
    <text evidence="8">Zinc phosphodiesterase, which displays some tRNA 3'-processing endonuclease activity. Probably involved in tRNA maturation, by removing a 3'-trailer from precursor tRNA.</text>
</comment>
<feature type="binding site" evidence="8">
    <location>
        <position position="268"/>
    </location>
    <ligand>
        <name>Zn(2+)</name>
        <dbReference type="ChEBI" id="CHEBI:29105"/>
        <label>2</label>
        <note>catalytic</note>
    </ligand>
</feature>
<comment type="subunit">
    <text evidence="1 8">Homodimer.</text>
</comment>
<feature type="binding site" evidence="8">
    <location>
        <position position="142"/>
    </location>
    <ligand>
        <name>Zn(2+)</name>
        <dbReference type="ChEBI" id="CHEBI:29105"/>
        <label>1</label>
        <note>catalytic</note>
    </ligand>
</feature>
<accession>A0ABW3BEZ9</accession>
<organism evidence="10 11">
    <name type="scientific">Streptomonospora algeriensis</name>
    <dbReference type="NCBI Taxonomy" id="995084"/>
    <lineage>
        <taxon>Bacteria</taxon>
        <taxon>Bacillati</taxon>
        <taxon>Actinomycetota</taxon>
        <taxon>Actinomycetes</taxon>
        <taxon>Streptosporangiales</taxon>
        <taxon>Nocardiopsidaceae</taxon>
        <taxon>Streptomonospora</taxon>
    </lineage>
</organism>
<comment type="similarity">
    <text evidence="8">Belongs to the RNase Z family.</text>
</comment>
<evidence type="ECO:0000313" key="10">
    <source>
        <dbReference type="EMBL" id="MFD0801328.1"/>
    </source>
</evidence>
<dbReference type="HAMAP" id="MF_01818">
    <property type="entry name" value="RNase_Z_BN"/>
    <property type="match status" value="1"/>
</dbReference>
<name>A0ABW3BEZ9_9ACTN</name>